<protein>
    <recommendedName>
        <fullName evidence="3">Phage regulatory protein CII (CP76)</fullName>
    </recommendedName>
</protein>
<name>A0A1G5MF53_AFIMA</name>
<keyword evidence="2" id="KW-1185">Reference proteome</keyword>
<reference evidence="1 2" key="1">
    <citation type="submission" date="2016-10" db="EMBL/GenBank/DDBJ databases">
        <authorList>
            <person name="de Groot N.N."/>
        </authorList>
    </citation>
    <scope>NUCLEOTIDE SEQUENCE [LARGE SCALE GENOMIC DNA]</scope>
    <source>
        <strain evidence="1 2">DSM 2698</strain>
    </source>
</reference>
<evidence type="ECO:0000313" key="1">
    <source>
        <dbReference type="EMBL" id="SCZ23766.1"/>
    </source>
</evidence>
<accession>A0A1G5MF53</accession>
<sequence>MPRPRDTLTLDLFDWEPPAVTVGYGEDVTGRGPLDLRIARLLAKALQDMRDEGVDRGEIALRMSEHLGRSVSKEMLYKWSSPGSSEHRITLDAFAALIAVTERWDLLGFLPGLYGYAVVSDDCREIIRLHQMREHRQKIAQHSSAIDAEIAALETRMRGRR</sequence>
<gene>
    <name evidence="1" type="ORF">SAMN03080610_00600</name>
</gene>
<dbReference type="STRING" id="1120955.SAMN03080610_00600"/>
<organism evidence="1 2">
    <name type="scientific">Afifella marina DSM 2698</name>
    <dbReference type="NCBI Taxonomy" id="1120955"/>
    <lineage>
        <taxon>Bacteria</taxon>
        <taxon>Pseudomonadati</taxon>
        <taxon>Pseudomonadota</taxon>
        <taxon>Alphaproteobacteria</taxon>
        <taxon>Hyphomicrobiales</taxon>
        <taxon>Afifellaceae</taxon>
        <taxon>Afifella</taxon>
    </lineage>
</organism>
<evidence type="ECO:0008006" key="3">
    <source>
        <dbReference type="Google" id="ProtNLM"/>
    </source>
</evidence>
<proteinExistence type="predicted"/>
<dbReference type="AlphaFoldDB" id="A0A1G5MF53"/>
<dbReference type="RefSeq" id="WP_207145439.1">
    <property type="nucleotide sequence ID" value="NZ_FMVW01000001.1"/>
</dbReference>
<dbReference type="EMBL" id="FMVW01000001">
    <property type="protein sequence ID" value="SCZ23766.1"/>
    <property type="molecule type" value="Genomic_DNA"/>
</dbReference>
<dbReference type="Proteomes" id="UP000199347">
    <property type="component" value="Unassembled WGS sequence"/>
</dbReference>
<evidence type="ECO:0000313" key="2">
    <source>
        <dbReference type="Proteomes" id="UP000199347"/>
    </source>
</evidence>